<proteinExistence type="inferred from homology"/>
<dbReference type="InterPro" id="IPR006684">
    <property type="entry name" value="YbgC/YbaW"/>
</dbReference>
<dbReference type="PANTHER" id="PTHR31793">
    <property type="entry name" value="4-HYDROXYBENZOYL-COA THIOESTERASE FAMILY MEMBER"/>
    <property type="match status" value="1"/>
</dbReference>
<dbReference type="CDD" id="cd00586">
    <property type="entry name" value="4HBT"/>
    <property type="match status" value="1"/>
</dbReference>
<organism evidence="3 4">
    <name type="scientific">Palleronia marisminoris</name>
    <dbReference type="NCBI Taxonomy" id="315423"/>
    <lineage>
        <taxon>Bacteria</taxon>
        <taxon>Pseudomonadati</taxon>
        <taxon>Pseudomonadota</taxon>
        <taxon>Alphaproteobacteria</taxon>
        <taxon>Rhodobacterales</taxon>
        <taxon>Roseobacteraceae</taxon>
        <taxon>Palleronia</taxon>
    </lineage>
</organism>
<evidence type="ECO:0000313" key="3">
    <source>
        <dbReference type="EMBL" id="SLN54317.1"/>
    </source>
</evidence>
<keyword evidence="4" id="KW-1185">Reference proteome</keyword>
<dbReference type="GO" id="GO:0047617">
    <property type="term" value="F:fatty acyl-CoA hydrolase activity"/>
    <property type="evidence" value="ECO:0007669"/>
    <property type="project" value="TreeGrafter"/>
</dbReference>
<reference evidence="3 4" key="1">
    <citation type="submission" date="2017-03" db="EMBL/GenBank/DDBJ databases">
        <authorList>
            <person name="Afonso C.L."/>
            <person name="Miller P.J."/>
            <person name="Scott M.A."/>
            <person name="Spackman E."/>
            <person name="Goraichik I."/>
            <person name="Dimitrov K.M."/>
            <person name="Suarez D.L."/>
            <person name="Swayne D.E."/>
        </authorList>
    </citation>
    <scope>NUCLEOTIDE SEQUENCE [LARGE SCALE GENOMIC DNA]</scope>
    <source>
        <strain evidence="3 4">CECT 7066</strain>
    </source>
</reference>
<evidence type="ECO:0000256" key="2">
    <source>
        <dbReference type="ARBA" id="ARBA00022801"/>
    </source>
</evidence>
<sequence>MGFRVTVYYEDTDMGGIVYHANYLKYIERARSHWVRTLGIDQVALRDEGTVFAVRRVEAEFLASARLDDVLDVTTALVDASGVRVRLEQVVQRGGQALFRAQVELVAIDWRSGAVRRMPAALRALKEPRD</sequence>
<gene>
    <name evidence="3" type="primary">ybgC</name>
    <name evidence="3" type="ORF">PAM7066_02563</name>
</gene>
<protein>
    <submittedName>
        <fullName evidence="3">Acyl-CoA thioester hydrolase YbgC</fullName>
        <ecNumber evidence="3">3.1.2.-</ecNumber>
    </submittedName>
</protein>
<dbReference type="EC" id="3.1.2.-" evidence="3"/>
<dbReference type="FunFam" id="3.10.129.10:FF:000004">
    <property type="entry name" value="Tol-pal system-associated acyl-CoA thioesterase"/>
    <property type="match status" value="1"/>
</dbReference>
<dbReference type="OrthoDB" id="9808429at2"/>
<evidence type="ECO:0000256" key="1">
    <source>
        <dbReference type="ARBA" id="ARBA00005953"/>
    </source>
</evidence>
<dbReference type="InterPro" id="IPR029069">
    <property type="entry name" value="HotDog_dom_sf"/>
</dbReference>
<name>A0A1Y5T5B7_9RHOB</name>
<dbReference type="PANTHER" id="PTHR31793:SF37">
    <property type="entry name" value="ACYL-COA THIOESTER HYDROLASE YBGC"/>
    <property type="match status" value="1"/>
</dbReference>
<dbReference type="AlphaFoldDB" id="A0A1Y5T5B7"/>
<comment type="similarity">
    <text evidence="1">Belongs to the 4-hydroxybenzoyl-CoA thioesterase family.</text>
</comment>
<keyword evidence="2 3" id="KW-0378">Hydrolase</keyword>
<dbReference type="Proteomes" id="UP000193870">
    <property type="component" value="Unassembled WGS sequence"/>
</dbReference>
<dbReference type="Pfam" id="PF13279">
    <property type="entry name" value="4HBT_2"/>
    <property type="match status" value="1"/>
</dbReference>
<dbReference type="NCBIfam" id="TIGR00051">
    <property type="entry name" value="YbgC/FadM family acyl-CoA thioesterase"/>
    <property type="match status" value="1"/>
</dbReference>
<dbReference type="SUPFAM" id="SSF54637">
    <property type="entry name" value="Thioesterase/thiol ester dehydrase-isomerase"/>
    <property type="match status" value="1"/>
</dbReference>
<evidence type="ECO:0000313" key="4">
    <source>
        <dbReference type="Proteomes" id="UP000193870"/>
    </source>
</evidence>
<dbReference type="PIRSF" id="PIRSF003230">
    <property type="entry name" value="YbgC"/>
    <property type="match status" value="1"/>
</dbReference>
<accession>A0A1Y5T5B7</accession>
<dbReference type="InterPro" id="IPR014166">
    <property type="entry name" value="Tol-Pal_acyl-CoA_thioesterase"/>
</dbReference>
<dbReference type="Gene3D" id="3.10.129.10">
    <property type="entry name" value="Hotdog Thioesterase"/>
    <property type="match status" value="1"/>
</dbReference>
<dbReference type="STRING" id="315423.SAMN04488020_10790"/>
<dbReference type="InterPro" id="IPR050563">
    <property type="entry name" value="4-hydroxybenzoyl-CoA_TE"/>
</dbReference>
<dbReference type="NCBIfam" id="TIGR02799">
    <property type="entry name" value="thio_ybgC"/>
    <property type="match status" value="1"/>
</dbReference>
<dbReference type="EMBL" id="FWFV01000007">
    <property type="protein sequence ID" value="SLN54317.1"/>
    <property type="molecule type" value="Genomic_DNA"/>
</dbReference>